<gene>
    <name evidence="1" type="ORF">M408DRAFT_24895</name>
</gene>
<dbReference type="Proteomes" id="UP000054097">
    <property type="component" value="Unassembled WGS sequence"/>
</dbReference>
<dbReference type="AlphaFoldDB" id="A0A0C3ARI0"/>
<keyword evidence="2" id="KW-1185">Reference proteome</keyword>
<evidence type="ECO:0000313" key="1">
    <source>
        <dbReference type="EMBL" id="KIM27160.1"/>
    </source>
</evidence>
<dbReference type="PANTHER" id="PTHR47186">
    <property type="entry name" value="LEUCINE-RICH REPEAT-CONTAINING PROTEIN 57"/>
    <property type="match status" value="1"/>
</dbReference>
<dbReference type="EMBL" id="KN824301">
    <property type="protein sequence ID" value="KIM27160.1"/>
    <property type="molecule type" value="Genomic_DNA"/>
</dbReference>
<sequence length="1053" mass="119789">MPFNDLPTEIITVIFYLHVYKHLQSRRHLLLTCRLWHDIAINYSLLWEKMTLGTVQSSEIPFTVACDNLDGLASVIRRAGNAFTLEINHDRDDNEPTNEEVEQFVKMVGNEWTFGIQTLLIWTDSDTFIDTLGKLLLHNRFPSLQKPAFRVPSSHSVVKALFQQLENLAPKLTALDLDVSSSILPVFQYPSLLGRALSLFLKCYEPPRDPIPWAYFTNLKHLETNEGNHKPTEECVKWFIKTVGHGWVDGIQTLSVSRNSQDDSDPFLASLGEFLRHTSLKSLRKVSCHGDFSSNVIQKLFPQMESAALELTTLEIEALFNPILPKFWLPYPLARISSLHLECSPRGGTFIPWSELKSLKLLDLYQYQAPNLGHANLGLSTVEAPHLSDLRLGGGFDQTDFFSLNILEKLSRLCLDFSLMDSTMFPQIFPALTALDIRRTPSVMSWFNAPQLVELTIGISVLSNADASFFNALVTPRIMRISIDFDDDPEFINALDGRQAGSAAIWSQVEELHISFFDNQRQLPLWLVRSLLGDGLLTPCFPKLKHLTSRYCIATDQGLPRSQKRASVHQLLHIMYTRIAAGFPRLATLEVGWHPCNYELGSKWGQEEWYLTKWHNCLEGIQEDMADVSVAGPGFHLNLELGKDGGQLSDNCDDSFLKTIGSGWMDGIQSLSISRYSQDEPLGAFVDSLEKLLRHTNLKSLKAISCNGVFSSTIIERLFPHMKRSAVELTRLEVKETGYGYDSRIRSNFWLPFPLSRITSLYLDCTPINGTFIPWAELTSLKLLDFEQSNTIRRTESTLGLSKINAPHLSSLRTSGEFSPEEFFSHRTLENLSRLALDCLSTYRISSTMLPPSFPVLKSLELFITRPIALINAPKLVELTIDPLLLLDENSGLSNASITPRILHIKCELKEYEYSRISKYFKREFSKARVWSRVEELHVTASRVDELQPPLVQLLKGNGRTIMPSFPKLVCLTVRYYPCNAAHKMYVMKQLLYIMMARIKAGLPRFTTLEVGWMAIGCDPEVRWGEEEWFVTEWRNCLQNVEWEDDEEEESDA</sequence>
<dbReference type="PANTHER" id="PTHR47186:SF45">
    <property type="entry name" value="DISEASE RESISTANCE RPP13-LIKE PROTEIN 1"/>
    <property type="match status" value="1"/>
</dbReference>
<dbReference type="HOGENOM" id="CLU_309309_0_0_1"/>
<proteinExistence type="predicted"/>
<reference evidence="1 2" key="1">
    <citation type="submission" date="2014-04" db="EMBL/GenBank/DDBJ databases">
        <authorList>
            <consortium name="DOE Joint Genome Institute"/>
            <person name="Kuo A."/>
            <person name="Zuccaro A."/>
            <person name="Kohler A."/>
            <person name="Nagy L.G."/>
            <person name="Floudas D."/>
            <person name="Copeland A."/>
            <person name="Barry K.W."/>
            <person name="Cichocki N."/>
            <person name="Veneault-Fourrey C."/>
            <person name="LaButti K."/>
            <person name="Lindquist E.A."/>
            <person name="Lipzen A."/>
            <person name="Lundell T."/>
            <person name="Morin E."/>
            <person name="Murat C."/>
            <person name="Sun H."/>
            <person name="Tunlid A."/>
            <person name="Henrissat B."/>
            <person name="Grigoriev I.V."/>
            <person name="Hibbett D.S."/>
            <person name="Martin F."/>
            <person name="Nordberg H.P."/>
            <person name="Cantor M.N."/>
            <person name="Hua S.X."/>
        </authorList>
    </citation>
    <scope>NUCLEOTIDE SEQUENCE [LARGE SCALE GENOMIC DNA]</scope>
    <source>
        <strain evidence="1 2">MAFF 305830</strain>
    </source>
</reference>
<evidence type="ECO:0000313" key="2">
    <source>
        <dbReference type="Proteomes" id="UP000054097"/>
    </source>
</evidence>
<reference evidence="2" key="2">
    <citation type="submission" date="2015-01" db="EMBL/GenBank/DDBJ databases">
        <title>Evolutionary Origins and Diversification of the Mycorrhizal Mutualists.</title>
        <authorList>
            <consortium name="DOE Joint Genome Institute"/>
            <consortium name="Mycorrhizal Genomics Consortium"/>
            <person name="Kohler A."/>
            <person name="Kuo A."/>
            <person name="Nagy L.G."/>
            <person name="Floudas D."/>
            <person name="Copeland A."/>
            <person name="Barry K.W."/>
            <person name="Cichocki N."/>
            <person name="Veneault-Fourrey C."/>
            <person name="LaButti K."/>
            <person name="Lindquist E.A."/>
            <person name="Lipzen A."/>
            <person name="Lundell T."/>
            <person name="Morin E."/>
            <person name="Murat C."/>
            <person name="Riley R."/>
            <person name="Ohm R."/>
            <person name="Sun H."/>
            <person name="Tunlid A."/>
            <person name="Henrissat B."/>
            <person name="Grigoriev I.V."/>
            <person name="Hibbett D.S."/>
            <person name="Martin F."/>
        </authorList>
    </citation>
    <scope>NUCLEOTIDE SEQUENCE [LARGE SCALE GENOMIC DNA]</scope>
    <source>
        <strain evidence="2">MAFF 305830</strain>
    </source>
</reference>
<name>A0A0C3ARI0_SERVB</name>
<protein>
    <submittedName>
        <fullName evidence="1">Uncharacterized protein</fullName>
    </submittedName>
</protein>
<accession>A0A0C3ARI0</accession>
<organism evidence="1 2">
    <name type="scientific">Serendipita vermifera MAFF 305830</name>
    <dbReference type="NCBI Taxonomy" id="933852"/>
    <lineage>
        <taxon>Eukaryota</taxon>
        <taxon>Fungi</taxon>
        <taxon>Dikarya</taxon>
        <taxon>Basidiomycota</taxon>
        <taxon>Agaricomycotina</taxon>
        <taxon>Agaricomycetes</taxon>
        <taxon>Sebacinales</taxon>
        <taxon>Serendipitaceae</taxon>
        <taxon>Serendipita</taxon>
    </lineage>
</organism>